<evidence type="ECO:0000313" key="2">
    <source>
        <dbReference type="EMBL" id="CUR60662.1"/>
    </source>
</evidence>
<protein>
    <recommendedName>
        <fullName evidence="1">LytR/CpsA/Psr regulator C-terminal domain-containing protein</fullName>
    </recommendedName>
</protein>
<dbReference type="AlphaFoldDB" id="A0A2P2CI44"/>
<dbReference type="InterPro" id="IPR027381">
    <property type="entry name" value="LytR/CpsA/Psr_C"/>
</dbReference>
<organism evidence="2">
    <name type="scientific">metagenome</name>
    <dbReference type="NCBI Taxonomy" id="256318"/>
    <lineage>
        <taxon>unclassified sequences</taxon>
        <taxon>metagenomes</taxon>
    </lineage>
</organism>
<name>A0A2P2CI44_9ZZZZ</name>
<sequence length="181" mass="18988">MEIGPKLRTITTLVVLSILLLLGLVWGWTSLTEPLPDLSGDEPTPTAACSVRTLEKGSRLSVGQVTVSVFNAGVTDGLATRTIEQFSKRGFTAAEKGNAPGTANVERVQVWADDRANPAVQLVLRHLGPGVKVSPPRGEPLGEGVVVVVGDDFDKVQVGPKAIQVRKAAEVCIAAKPSSNS</sequence>
<dbReference type="Pfam" id="PF13399">
    <property type="entry name" value="LytR_C"/>
    <property type="match status" value="1"/>
</dbReference>
<accession>A0A2P2CI44</accession>
<gene>
    <name evidence="2" type="ORF">NOCA280082</name>
</gene>
<feature type="domain" description="LytR/CpsA/Psr regulator C-terminal" evidence="1">
    <location>
        <begin position="64"/>
        <end position="153"/>
    </location>
</feature>
<reference evidence="2" key="1">
    <citation type="submission" date="2015-08" db="EMBL/GenBank/DDBJ databases">
        <authorList>
            <person name="Babu N.S."/>
            <person name="Beckwith C.J."/>
            <person name="Beseler K.G."/>
            <person name="Brison A."/>
            <person name="Carone J.V."/>
            <person name="Caskin T.P."/>
            <person name="Diamond M."/>
            <person name="Durham M.E."/>
            <person name="Foxe J.M."/>
            <person name="Go M."/>
            <person name="Henderson B.A."/>
            <person name="Jones I.B."/>
            <person name="McGettigan J.A."/>
            <person name="Micheletti S.J."/>
            <person name="Nasrallah M.E."/>
            <person name="Ortiz D."/>
            <person name="Piller C.R."/>
            <person name="Privatt S.R."/>
            <person name="Schneider S.L."/>
            <person name="Sharp S."/>
            <person name="Smith T.C."/>
            <person name="Stanton J.D."/>
            <person name="Ullery H.E."/>
            <person name="Wilson R.J."/>
            <person name="Serrano M.G."/>
            <person name="Buck G."/>
            <person name="Lee V."/>
            <person name="Wang Y."/>
            <person name="Carvalho R."/>
            <person name="Voegtly L."/>
            <person name="Shi R."/>
            <person name="Duckworth R."/>
            <person name="Johnson A."/>
            <person name="Loviza R."/>
            <person name="Walstead R."/>
            <person name="Shah Z."/>
            <person name="Kiflezghi M."/>
            <person name="Wade K."/>
            <person name="Ball S.L."/>
            <person name="Bradley K.W."/>
            <person name="Asai D.J."/>
            <person name="Bowman C.A."/>
            <person name="Russell D.A."/>
            <person name="Pope W.H."/>
            <person name="Jacobs-Sera D."/>
            <person name="Hendrix R.W."/>
            <person name="Hatfull G.F."/>
        </authorList>
    </citation>
    <scope>NUCLEOTIDE SEQUENCE</scope>
</reference>
<evidence type="ECO:0000259" key="1">
    <source>
        <dbReference type="Pfam" id="PF13399"/>
    </source>
</evidence>
<proteinExistence type="predicted"/>
<dbReference type="EMBL" id="CZKA01000078">
    <property type="protein sequence ID" value="CUR60662.1"/>
    <property type="molecule type" value="Genomic_DNA"/>
</dbReference>
<dbReference type="Gene3D" id="3.30.70.2390">
    <property type="match status" value="1"/>
</dbReference>